<evidence type="ECO:0000313" key="2">
    <source>
        <dbReference type="EMBL" id="GFN76830.1"/>
    </source>
</evidence>
<dbReference type="Proteomes" id="UP000735302">
    <property type="component" value="Unassembled WGS sequence"/>
</dbReference>
<feature type="region of interest" description="Disordered" evidence="1">
    <location>
        <begin position="1"/>
        <end position="23"/>
    </location>
</feature>
<dbReference type="AlphaFoldDB" id="A0AAV3Y160"/>
<dbReference type="InterPro" id="IPR029069">
    <property type="entry name" value="HotDog_dom_sf"/>
</dbReference>
<dbReference type="SUPFAM" id="SSF54637">
    <property type="entry name" value="Thioesterase/thiol ester dehydrase-isomerase"/>
    <property type="match status" value="1"/>
</dbReference>
<sequence length="440" mass="49172">MEQDYEIKAKSQSSKEKEQDKSEIYHTIVFRLSSNGLLFSYSMPVSSHSTSPKTHLPNSDSQTQAGSTGTDSEAATRPGTGQEMTDLPGLTHTVSLGTKTTVTRSTTNGTISQGPFTQAPVGTFGAGIARFSQEQHSIRAIHFDPEQHRITYNCPGIYPDLDRHGHPKLHSLVFQLVPALLYHMKNPAVKGDHTFWMLDIKEIIAAKTCSMIALNFYMEILPAMYDTSKSIGDMSVDLQMFRGGTKFFYITQDYWTPDRCHPVTRCITKPAIFDTVARAALALPKHVVTSLPDIQADLVPEIWREQLPQPPSHAYRYSARVVWSYVDCNGHMGFQWYPQHALDAIVEAITSPETEAIKSLTTFNLVAGVKSLNVLYIKECGFEDDLELLAWEDEAKANTAHCWMQKQGETISKCTFTFYNAASPTELSTDKRRKDGKSSL</sequence>
<dbReference type="Gene3D" id="3.10.129.10">
    <property type="entry name" value="Hotdog Thioesterase"/>
    <property type="match status" value="1"/>
</dbReference>
<organism evidence="2 3">
    <name type="scientific">Plakobranchus ocellatus</name>
    <dbReference type="NCBI Taxonomy" id="259542"/>
    <lineage>
        <taxon>Eukaryota</taxon>
        <taxon>Metazoa</taxon>
        <taxon>Spiralia</taxon>
        <taxon>Lophotrochozoa</taxon>
        <taxon>Mollusca</taxon>
        <taxon>Gastropoda</taxon>
        <taxon>Heterobranchia</taxon>
        <taxon>Euthyneura</taxon>
        <taxon>Panpulmonata</taxon>
        <taxon>Sacoglossa</taxon>
        <taxon>Placobranchoidea</taxon>
        <taxon>Plakobranchidae</taxon>
        <taxon>Plakobranchus</taxon>
    </lineage>
</organism>
<gene>
    <name evidence="2" type="ORF">PoB_000333600</name>
</gene>
<reference evidence="2 3" key="1">
    <citation type="journal article" date="2021" name="Elife">
        <title>Chloroplast acquisition without the gene transfer in kleptoplastic sea slugs, Plakobranchus ocellatus.</title>
        <authorList>
            <person name="Maeda T."/>
            <person name="Takahashi S."/>
            <person name="Yoshida T."/>
            <person name="Shimamura S."/>
            <person name="Takaki Y."/>
            <person name="Nagai Y."/>
            <person name="Toyoda A."/>
            <person name="Suzuki Y."/>
            <person name="Arimoto A."/>
            <person name="Ishii H."/>
            <person name="Satoh N."/>
            <person name="Nishiyama T."/>
            <person name="Hasebe M."/>
            <person name="Maruyama T."/>
            <person name="Minagawa J."/>
            <person name="Obokata J."/>
            <person name="Shigenobu S."/>
        </authorList>
    </citation>
    <scope>NUCLEOTIDE SEQUENCE [LARGE SCALE GENOMIC DNA]</scope>
</reference>
<dbReference type="PANTHER" id="PTHR34487:SF1">
    <property type="entry name" value="ACYL-ACP THIOESTERASE"/>
    <property type="match status" value="1"/>
</dbReference>
<evidence type="ECO:0000256" key="1">
    <source>
        <dbReference type="SAM" id="MobiDB-lite"/>
    </source>
</evidence>
<evidence type="ECO:0000313" key="3">
    <source>
        <dbReference type="Proteomes" id="UP000735302"/>
    </source>
</evidence>
<accession>A0AAV3Y160</accession>
<feature type="region of interest" description="Disordered" evidence="1">
    <location>
        <begin position="44"/>
        <end position="97"/>
    </location>
</feature>
<feature type="compositionally biased region" description="Polar residues" evidence="1">
    <location>
        <begin position="44"/>
        <end position="73"/>
    </location>
</feature>
<comment type="caution">
    <text evidence="2">The sequence shown here is derived from an EMBL/GenBank/DDBJ whole genome shotgun (WGS) entry which is preliminary data.</text>
</comment>
<dbReference type="EMBL" id="BLXT01000427">
    <property type="protein sequence ID" value="GFN76830.1"/>
    <property type="molecule type" value="Genomic_DNA"/>
</dbReference>
<proteinExistence type="predicted"/>
<protein>
    <submittedName>
        <fullName evidence="2">Uncharacterized protein</fullName>
    </submittedName>
</protein>
<keyword evidence="3" id="KW-1185">Reference proteome</keyword>
<name>A0AAV3Y160_9GAST</name>
<dbReference type="PANTHER" id="PTHR34487">
    <property type="entry name" value="ACYL-ACP THIOESTERASE"/>
    <property type="match status" value="1"/>
</dbReference>